<dbReference type="Gene3D" id="3.80.10.10">
    <property type="entry name" value="Ribonuclease Inhibitor"/>
    <property type="match status" value="1"/>
</dbReference>
<dbReference type="AlphaFoldDB" id="A0A2P6REY1"/>
<evidence type="ECO:0000256" key="2">
    <source>
        <dbReference type="ARBA" id="ARBA00022737"/>
    </source>
</evidence>
<dbReference type="Pfam" id="PF05659">
    <property type="entry name" value="RPW8"/>
    <property type="match status" value="1"/>
</dbReference>
<dbReference type="OrthoDB" id="2016095at2759"/>
<dbReference type="SUPFAM" id="SSF52540">
    <property type="entry name" value="P-loop containing nucleoside triphosphate hydrolases"/>
    <property type="match status" value="1"/>
</dbReference>
<dbReference type="Gramene" id="PRQ44990">
    <property type="protein sequence ID" value="PRQ44990"/>
    <property type="gene ID" value="RchiOBHm_Chr3g0485281"/>
</dbReference>
<organism evidence="5 6">
    <name type="scientific">Rosa chinensis</name>
    <name type="common">China rose</name>
    <dbReference type="NCBI Taxonomy" id="74649"/>
    <lineage>
        <taxon>Eukaryota</taxon>
        <taxon>Viridiplantae</taxon>
        <taxon>Streptophyta</taxon>
        <taxon>Embryophyta</taxon>
        <taxon>Tracheophyta</taxon>
        <taxon>Spermatophyta</taxon>
        <taxon>Magnoliopsida</taxon>
        <taxon>eudicotyledons</taxon>
        <taxon>Gunneridae</taxon>
        <taxon>Pentapetalae</taxon>
        <taxon>rosids</taxon>
        <taxon>fabids</taxon>
        <taxon>Rosales</taxon>
        <taxon>Rosaceae</taxon>
        <taxon>Rosoideae</taxon>
        <taxon>Rosoideae incertae sedis</taxon>
        <taxon>Rosa</taxon>
    </lineage>
</organism>
<dbReference type="InterPro" id="IPR055414">
    <property type="entry name" value="LRR_R13L4/SHOC2-like"/>
</dbReference>
<dbReference type="GO" id="GO:0043531">
    <property type="term" value="F:ADP binding"/>
    <property type="evidence" value="ECO:0007669"/>
    <property type="project" value="InterPro"/>
</dbReference>
<dbReference type="OMA" id="HEINVIC"/>
<dbReference type="InterPro" id="IPR032675">
    <property type="entry name" value="LRR_dom_sf"/>
</dbReference>
<dbReference type="Gene3D" id="3.40.50.300">
    <property type="entry name" value="P-loop containing nucleotide triphosphate hydrolases"/>
    <property type="match status" value="1"/>
</dbReference>
<dbReference type="Pfam" id="PF23598">
    <property type="entry name" value="LRR_14"/>
    <property type="match status" value="1"/>
</dbReference>
<dbReference type="SUPFAM" id="SSF52047">
    <property type="entry name" value="RNI-like"/>
    <property type="match status" value="1"/>
</dbReference>
<proteinExistence type="inferred from homology"/>
<keyword evidence="3" id="KW-0611">Plant defense</keyword>
<comment type="caution">
    <text evidence="5">The sequence shown here is derived from an EMBL/GenBank/DDBJ whole genome shotgun (WGS) entry which is preliminary data.</text>
</comment>
<accession>A0A2P6REY1</accession>
<name>A0A2P6REY1_ROSCH</name>
<dbReference type="PROSITE" id="PS51153">
    <property type="entry name" value="RPW8"/>
    <property type="match status" value="1"/>
</dbReference>
<sequence length="806" mass="92169">MAEAAEPVMGTAISYNALYEEVNDMMAKNLIFQPLLKDLKSKLDTLQVFFQDMARYKHSHPQKEELEACRTQIEQGRTVIHKCSHVSKWNMYKKNKYTNQLLGLIKSLERLSEILKGTQVEMDVKESLVAIRNIETMFETKALSTIPELPSFVVGFDVHLSELKIKLLSNDEASMLVLTGMGGCGKTLLATLFCQDDAVKDKFKDNIFFVTVSRNLNFEHIVQQLYQQKRSPVPALEQKRSPVPALEQKRSPVPTFQSKTMAVTCLQQFLKAEGNKPLLLVLDDVWSGSESLLEVVDELKMPNYKILITSRSSFPRFSSPYYMEPLNYENAMTLFHHSASLGDKSSYIPHTLSRKVLEQCKGIPLVITAIGRSLCAQPVEMWKRRVSELSKNHSVLEYETEVFLCLKSSLDALDEMPILKKCFFDLASFPSNRRIPVAALIDMWIELYDLEEEILCIGNIYDLTTRSLANVVVPRKLEEKEGDGYYIDYFVTQHDFLRDLAICHCKRESIQHGEKLFIDLHGNNLPKWWREQKYQSIEARLASISTDESFSMAWPYMHLPEAEVLILNFDTNNYALPEFVEGMVELKVLVVTNYGSLPVELRNFQLLSSLPKLKRIRLERISIASITNIPIELKRVQKISLFMCGIGQAFSNCPIKISDAFPNLEEMNIDYCNDLVELPTELCDLVHLKRLCITNCHKLSALPVEIGKLINLEVLRLRSCKNLEGLPCSIKNLGKLNFLDIAECSRLQELPESVLALEQLKEVICDEDMEGQWTITQPNIRIKVLKEEVNQNWLSLMKDALNVGQC</sequence>
<reference evidence="5 6" key="1">
    <citation type="journal article" date="2018" name="Nat. Genet.">
        <title>The Rosa genome provides new insights in the design of modern roses.</title>
        <authorList>
            <person name="Bendahmane M."/>
        </authorList>
    </citation>
    <scope>NUCLEOTIDE SEQUENCE [LARGE SCALE GENOMIC DNA]</scope>
    <source>
        <strain evidence="6">cv. Old Blush</strain>
    </source>
</reference>
<dbReference type="InterPro" id="IPR002182">
    <property type="entry name" value="NB-ARC"/>
</dbReference>
<evidence type="ECO:0000256" key="1">
    <source>
        <dbReference type="ARBA" id="ARBA00008894"/>
    </source>
</evidence>
<evidence type="ECO:0000259" key="4">
    <source>
        <dbReference type="PROSITE" id="PS51153"/>
    </source>
</evidence>
<dbReference type="PANTHER" id="PTHR36766:SF3">
    <property type="entry name" value="RPW8 DOMAIN-CONTAINING PROTEIN"/>
    <property type="match status" value="1"/>
</dbReference>
<dbReference type="GO" id="GO:0006952">
    <property type="term" value="P:defense response"/>
    <property type="evidence" value="ECO:0007669"/>
    <property type="project" value="UniProtKB-KW"/>
</dbReference>
<keyword evidence="2" id="KW-0677">Repeat</keyword>
<dbReference type="Proteomes" id="UP000238479">
    <property type="component" value="Chromosome 3"/>
</dbReference>
<dbReference type="InterPro" id="IPR027417">
    <property type="entry name" value="P-loop_NTPase"/>
</dbReference>
<comment type="similarity">
    <text evidence="1">Belongs to the disease resistance NB-LRR family.</text>
</comment>
<keyword evidence="6" id="KW-1185">Reference proteome</keyword>
<dbReference type="PRINTS" id="PR00364">
    <property type="entry name" value="DISEASERSIST"/>
</dbReference>
<dbReference type="PANTHER" id="PTHR36766">
    <property type="entry name" value="PLANT BROAD-SPECTRUM MILDEW RESISTANCE PROTEIN RPW8"/>
    <property type="match status" value="1"/>
</dbReference>
<dbReference type="Pfam" id="PF00931">
    <property type="entry name" value="NB-ARC"/>
    <property type="match status" value="1"/>
</dbReference>
<evidence type="ECO:0000313" key="5">
    <source>
        <dbReference type="EMBL" id="PRQ44990.1"/>
    </source>
</evidence>
<feature type="domain" description="RPW8" evidence="4">
    <location>
        <begin position="1"/>
        <end position="150"/>
    </location>
</feature>
<dbReference type="InterPro" id="IPR036388">
    <property type="entry name" value="WH-like_DNA-bd_sf"/>
</dbReference>
<dbReference type="InterPro" id="IPR008808">
    <property type="entry name" value="Powdery_mildew-R_dom"/>
</dbReference>
<dbReference type="Gene3D" id="1.10.10.10">
    <property type="entry name" value="Winged helix-like DNA-binding domain superfamily/Winged helix DNA-binding domain"/>
    <property type="match status" value="1"/>
</dbReference>
<evidence type="ECO:0000313" key="6">
    <source>
        <dbReference type="Proteomes" id="UP000238479"/>
    </source>
</evidence>
<evidence type="ECO:0000256" key="3">
    <source>
        <dbReference type="ARBA" id="ARBA00022821"/>
    </source>
</evidence>
<dbReference type="EMBL" id="PDCK01000041">
    <property type="protein sequence ID" value="PRQ44990.1"/>
    <property type="molecule type" value="Genomic_DNA"/>
</dbReference>
<dbReference type="InterPro" id="IPR042197">
    <property type="entry name" value="Apaf_helical"/>
</dbReference>
<dbReference type="Gene3D" id="1.10.8.430">
    <property type="entry name" value="Helical domain of apoptotic protease-activating factors"/>
    <property type="match status" value="1"/>
</dbReference>
<gene>
    <name evidence="5" type="ORF">RchiOBHm_Chr3g0485281</name>
</gene>
<protein>
    <submittedName>
        <fullName evidence="5">Putative powdery mildew resistance protein, RPW8</fullName>
    </submittedName>
</protein>